<dbReference type="Proteomes" id="UP000177141">
    <property type="component" value="Unassembled WGS sequence"/>
</dbReference>
<organism evidence="1 2">
    <name type="scientific">Candidatus Roizmanbacteria bacterium RIFCSPLOWO2_01_FULL_38_12</name>
    <dbReference type="NCBI Taxonomy" id="1802061"/>
    <lineage>
        <taxon>Bacteria</taxon>
        <taxon>Candidatus Roizmaniibacteriota</taxon>
    </lineage>
</organism>
<name>A0A1F7IUG7_9BACT</name>
<gene>
    <name evidence="1" type="ORF">A3A93_02710</name>
</gene>
<reference evidence="1 2" key="1">
    <citation type="journal article" date="2016" name="Nat. Commun.">
        <title>Thousands of microbial genomes shed light on interconnected biogeochemical processes in an aquifer system.</title>
        <authorList>
            <person name="Anantharaman K."/>
            <person name="Brown C.T."/>
            <person name="Hug L.A."/>
            <person name="Sharon I."/>
            <person name="Castelle C.J."/>
            <person name="Probst A.J."/>
            <person name="Thomas B.C."/>
            <person name="Singh A."/>
            <person name="Wilkins M.J."/>
            <person name="Karaoz U."/>
            <person name="Brodie E.L."/>
            <person name="Williams K.H."/>
            <person name="Hubbard S.S."/>
            <person name="Banfield J.F."/>
        </authorList>
    </citation>
    <scope>NUCLEOTIDE SEQUENCE [LARGE SCALE GENOMIC DNA]</scope>
</reference>
<proteinExistence type="predicted"/>
<accession>A0A1F7IUG7</accession>
<dbReference type="STRING" id="1802061.A3A93_02710"/>
<sequence length="63" mass="6751">MDKTVYICTGGCGAVISQEQFDGGLTACGTEGCAHKGHTFEKRMKCEKCGALYMEGEQHTCAQ</sequence>
<protein>
    <submittedName>
        <fullName evidence="1">Uncharacterized protein</fullName>
    </submittedName>
</protein>
<comment type="caution">
    <text evidence="1">The sequence shown here is derived from an EMBL/GenBank/DDBJ whole genome shotgun (WGS) entry which is preliminary data.</text>
</comment>
<dbReference type="AlphaFoldDB" id="A0A1F7IUG7"/>
<dbReference type="EMBL" id="MGAL01000036">
    <property type="protein sequence ID" value="OGK47010.1"/>
    <property type="molecule type" value="Genomic_DNA"/>
</dbReference>
<evidence type="ECO:0000313" key="1">
    <source>
        <dbReference type="EMBL" id="OGK47010.1"/>
    </source>
</evidence>
<evidence type="ECO:0000313" key="2">
    <source>
        <dbReference type="Proteomes" id="UP000177141"/>
    </source>
</evidence>